<sequence length="318" mass="37486">MKMNFSDLTLSQLTLEKIRTAFLKIARPLEIARYSYHFEKGSVKGVLKELSAFQNHDGGFGHGLEPDFHLPDSTPMATSVGLRILNSLTSSKARDEMIAKALQYLRTAFYLDRVGWYSVTPEVNEFPHAPWWTYNFTTNMTPIDNSWGNPTAELLGYAYSYQRFMPNWPIETYIENALQNFERKTDFSSEHELYCFLHLYHHLSSDLRVRLEKNLQRGIDALVVTDKKKWPSYVPQPLDFLIFPDDNLWKISEDYIRINLQYYISLLEKNCVIYPNWEWSTYPSHWDLAKKEWTGVLTLKYLKRLQQFGVDVEIRFSF</sequence>
<dbReference type="KEGG" id="psyt:DSAG12_03041"/>
<dbReference type="InterPro" id="IPR008930">
    <property type="entry name" value="Terpenoid_cyclase/PrenylTrfase"/>
</dbReference>
<gene>
    <name evidence="1" type="ORF">DSAG12_03041</name>
</gene>
<dbReference type="GeneID" id="41331014"/>
<evidence type="ECO:0000313" key="2">
    <source>
        <dbReference type="Proteomes" id="UP000321408"/>
    </source>
</evidence>
<dbReference type="SUPFAM" id="SSF48239">
    <property type="entry name" value="Terpenoid cyclases/Protein prenyltransferases"/>
    <property type="match status" value="1"/>
</dbReference>
<evidence type="ECO:0008006" key="3">
    <source>
        <dbReference type="Google" id="ProtNLM"/>
    </source>
</evidence>
<proteinExistence type="predicted"/>
<name>A0A5B9DD15_9ARCH</name>
<protein>
    <recommendedName>
        <fullName evidence="3">Prenyltransferase and squalene oxidase repeat protein</fullName>
    </recommendedName>
</protein>
<dbReference type="EMBL" id="CP042905">
    <property type="protein sequence ID" value="QEE17209.1"/>
    <property type="molecule type" value="Genomic_DNA"/>
</dbReference>
<organism evidence="1 2">
    <name type="scientific">Promethearchaeum syntrophicum</name>
    <dbReference type="NCBI Taxonomy" id="2594042"/>
    <lineage>
        <taxon>Archaea</taxon>
        <taxon>Promethearchaeati</taxon>
        <taxon>Promethearchaeota</taxon>
        <taxon>Promethearchaeia</taxon>
        <taxon>Promethearchaeales</taxon>
        <taxon>Promethearchaeaceae</taxon>
        <taxon>Promethearchaeum</taxon>
    </lineage>
</organism>
<keyword evidence="2" id="KW-1185">Reference proteome</keyword>
<dbReference type="RefSeq" id="WP_147664116.1">
    <property type="nucleotide sequence ID" value="NZ_CP042905.2"/>
</dbReference>
<dbReference type="Gene3D" id="1.50.10.20">
    <property type="match status" value="1"/>
</dbReference>
<dbReference type="Proteomes" id="UP000321408">
    <property type="component" value="Chromosome"/>
</dbReference>
<dbReference type="AlphaFoldDB" id="A0A5B9DD15"/>
<reference evidence="1 2" key="2">
    <citation type="journal article" date="2024" name="Int. J. Syst. Evol. Microbiol.">
        <title>Promethearchaeum syntrophicum gen. nov., sp. nov., an anaerobic, obligately syntrophic archaeon, the first isolate of the lineage 'Asgard' archaea, and proposal of the new archaeal phylum Promethearchaeota phyl. nov. and kingdom Promethearchaeati regn. nov.</title>
        <authorList>
            <person name="Imachi H."/>
            <person name="Nobu M.K."/>
            <person name="Kato S."/>
            <person name="Takaki Y."/>
            <person name="Miyazaki M."/>
            <person name="Miyata M."/>
            <person name="Ogawara M."/>
            <person name="Saito Y."/>
            <person name="Sakai S."/>
            <person name="Tahara Y.O."/>
            <person name="Takano Y."/>
            <person name="Tasumi E."/>
            <person name="Uematsu K."/>
            <person name="Yoshimura T."/>
            <person name="Itoh T."/>
            <person name="Ohkuma M."/>
            <person name="Takai K."/>
        </authorList>
    </citation>
    <scope>NUCLEOTIDE SEQUENCE [LARGE SCALE GENOMIC DNA]</scope>
    <source>
        <strain evidence="1 2">MK-D1</strain>
    </source>
</reference>
<accession>A0A5B9DD15</accession>
<evidence type="ECO:0000313" key="1">
    <source>
        <dbReference type="EMBL" id="QEE17209.1"/>
    </source>
</evidence>
<reference evidence="1 2" key="1">
    <citation type="journal article" date="2020" name="Nature">
        <title>Isolation of an archaeon at the prokaryote-eukaryote interface.</title>
        <authorList>
            <person name="Imachi H."/>
            <person name="Nobu M.K."/>
            <person name="Nakahara N."/>
            <person name="Morono Y."/>
            <person name="Ogawara M."/>
            <person name="Takaki Y."/>
            <person name="Takano Y."/>
            <person name="Uematsu K."/>
            <person name="Ikuta T."/>
            <person name="Ito M."/>
            <person name="Matsui Y."/>
            <person name="Miyazaki M."/>
            <person name="Murata K."/>
            <person name="Saito Y."/>
            <person name="Sakai S."/>
            <person name="Song C."/>
            <person name="Tasumi E."/>
            <person name="Yamanaka Y."/>
            <person name="Yamaguchi T."/>
            <person name="Kamagata Y."/>
            <person name="Tamaki H."/>
            <person name="Takai K."/>
        </authorList>
    </citation>
    <scope>NUCLEOTIDE SEQUENCE [LARGE SCALE GENOMIC DNA]</scope>
    <source>
        <strain evidence="1 2">MK-D1</strain>
    </source>
</reference>